<dbReference type="PANTHER" id="PTHR43398">
    <property type="entry name" value="DOLICHOL-PHOSPHATE MANNOSYLTRANSFERASE SUBUNIT 1"/>
    <property type="match status" value="1"/>
</dbReference>
<comment type="pathway">
    <text evidence="5 13">Protein modification; protein glycosylation.</text>
</comment>
<sequence length="244" mass="27465">MAPTKQTNDKYSVLLPTYNERRNLPIIAWLLNKTFTENNLDWELIIVDDGSPDGTQEIAAQLQKVYTPARIQIRARAGKLGLGTAYVHGLQYATGNFVIIMDADFSHHPKFIPEMIRLQQTKNYDIVTGTRYAGDGGVFGWDLKRKFVSRGANLFADTVLRPGVSDLTGSFRLYKKEVLQKVIRSTESKGYTFQMEMMVRAKAMGCTVAEVPISFVDRLYGESKLGGDEIVEYAKGVLNLWLKV</sequence>
<dbReference type="STRING" id="5454.A0A163KKT5"/>
<dbReference type="GO" id="GO:0004582">
    <property type="term" value="F:dolichyl-phosphate beta-D-mannosyltransferase activity"/>
    <property type="evidence" value="ECO:0007669"/>
    <property type="project" value="UniProtKB-UniRule"/>
</dbReference>
<evidence type="ECO:0000256" key="5">
    <source>
        <dbReference type="ARBA" id="ARBA00004922"/>
    </source>
</evidence>
<dbReference type="CDD" id="cd06442">
    <property type="entry name" value="DPM1_like"/>
    <property type="match status" value="1"/>
</dbReference>
<dbReference type="GO" id="GO:0006720">
    <property type="term" value="P:isoprenoid metabolic process"/>
    <property type="evidence" value="ECO:0007669"/>
    <property type="project" value="UniProtKB-ARBA"/>
</dbReference>
<keyword evidence="9" id="KW-0479">Metal-binding</keyword>
<evidence type="ECO:0000313" key="15">
    <source>
        <dbReference type="Proteomes" id="UP000076837"/>
    </source>
</evidence>
<comment type="caution">
    <text evidence="14">The sequence shown here is derived from an EMBL/GenBank/DDBJ whole genome shotgun (WGS) entry which is preliminary data.</text>
</comment>
<dbReference type="GO" id="GO:0006506">
    <property type="term" value="P:GPI anchor biosynthetic process"/>
    <property type="evidence" value="ECO:0007669"/>
    <property type="project" value="TreeGrafter"/>
</dbReference>
<dbReference type="PANTHER" id="PTHR43398:SF1">
    <property type="entry name" value="DOLICHOL-PHOSPHATE MANNOSYLTRANSFERASE SUBUNIT 1"/>
    <property type="match status" value="1"/>
</dbReference>
<keyword evidence="8 13" id="KW-0808">Transferase</keyword>
<evidence type="ECO:0000256" key="11">
    <source>
        <dbReference type="ARBA" id="ARBA00022842"/>
    </source>
</evidence>
<protein>
    <recommendedName>
        <fullName evidence="13">Dolichol-phosphate mannosyltransferase subunit 1</fullName>
        <ecNumber evidence="13">2.4.1.83</ecNumber>
    </recommendedName>
</protein>
<dbReference type="Gene3D" id="3.90.550.10">
    <property type="entry name" value="Spore Coat Polysaccharide Biosynthesis Protein SpsA, Chain A"/>
    <property type="match status" value="1"/>
</dbReference>
<dbReference type="GO" id="GO:0035269">
    <property type="term" value="P:protein O-linked glycosylation via mannose"/>
    <property type="evidence" value="ECO:0007669"/>
    <property type="project" value="TreeGrafter"/>
</dbReference>
<dbReference type="OrthoDB" id="2603at2759"/>
<evidence type="ECO:0000313" key="14">
    <source>
        <dbReference type="EMBL" id="KZM27069.1"/>
    </source>
</evidence>
<keyword evidence="11" id="KW-0460">Magnesium</keyword>
<organism evidence="14 15">
    <name type="scientific">Didymella rabiei</name>
    <name type="common">Chickpea ascochyta blight fungus</name>
    <name type="synonym">Mycosphaerella rabiei</name>
    <dbReference type="NCBI Taxonomy" id="5454"/>
    <lineage>
        <taxon>Eukaryota</taxon>
        <taxon>Fungi</taxon>
        <taxon>Dikarya</taxon>
        <taxon>Ascomycota</taxon>
        <taxon>Pezizomycotina</taxon>
        <taxon>Dothideomycetes</taxon>
        <taxon>Pleosporomycetidae</taxon>
        <taxon>Pleosporales</taxon>
        <taxon>Pleosporineae</taxon>
        <taxon>Didymellaceae</taxon>
        <taxon>Ascochyta</taxon>
    </lineage>
</organism>
<evidence type="ECO:0000256" key="3">
    <source>
        <dbReference type="ARBA" id="ARBA00001946"/>
    </source>
</evidence>
<accession>A0A163KKT5</accession>
<keyword evidence="10 13" id="KW-0256">Endoplasmic reticulum</keyword>
<dbReference type="EC" id="2.4.1.83" evidence="13"/>
<gene>
    <name evidence="14" type="ORF">ST47_g1854</name>
</gene>
<dbReference type="GO" id="GO:0005789">
    <property type="term" value="C:endoplasmic reticulum membrane"/>
    <property type="evidence" value="ECO:0007669"/>
    <property type="project" value="TreeGrafter"/>
</dbReference>
<evidence type="ECO:0000256" key="10">
    <source>
        <dbReference type="ARBA" id="ARBA00022824"/>
    </source>
</evidence>
<evidence type="ECO:0000256" key="12">
    <source>
        <dbReference type="ARBA" id="ARBA00023211"/>
    </source>
</evidence>
<dbReference type="InterPro" id="IPR029044">
    <property type="entry name" value="Nucleotide-diphossugar_trans"/>
</dbReference>
<proteinExistence type="inferred from homology"/>
<comment type="catalytic activity">
    <reaction evidence="13">
        <text>a di-trans,poly-cis-dolichyl phosphate + GDP-alpha-D-mannose = a di-trans,poly-cis-dolichyl beta-D-mannosyl phosphate + GDP</text>
        <dbReference type="Rhea" id="RHEA:21184"/>
        <dbReference type="Rhea" id="RHEA-COMP:19498"/>
        <dbReference type="Rhea" id="RHEA-COMP:19501"/>
        <dbReference type="ChEBI" id="CHEBI:57527"/>
        <dbReference type="ChEBI" id="CHEBI:57683"/>
        <dbReference type="ChEBI" id="CHEBI:58189"/>
        <dbReference type="ChEBI" id="CHEBI:58211"/>
    </reaction>
</comment>
<keyword evidence="15" id="KW-1185">Reference proteome</keyword>
<comment type="cofactor">
    <cofactor evidence="1">
        <name>Ca(2+)</name>
        <dbReference type="ChEBI" id="CHEBI:29108"/>
    </cofactor>
</comment>
<comment type="cofactor">
    <cofactor evidence="2">
        <name>Mn(2+)</name>
        <dbReference type="ChEBI" id="CHEBI:29035"/>
    </cofactor>
</comment>
<dbReference type="EMBL" id="JYNV01000082">
    <property type="protein sequence ID" value="KZM27069.1"/>
    <property type="molecule type" value="Genomic_DNA"/>
</dbReference>
<dbReference type="GO" id="GO:0046872">
    <property type="term" value="F:metal ion binding"/>
    <property type="evidence" value="ECO:0007669"/>
    <property type="project" value="UniProtKB-KW"/>
</dbReference>
<evidence type="ECO:0000256" key="7">
    <source>
        <dbReference type="ARBA" id="ARBA00022676"/>
    </source>
</evidence>
<comment type="subcellular location">
    <subcellularLocation>
        <location evidence="4 13">Endoplasmic reticulum</location>
    </subcellularLocation>
</comment>
<name>A0A163KKT5_DIDRA</name>
<evidence type="ECO:0000256" key="6">
    <source>
        <dbReference type="ARBA" id="ARBA00006739"/>
    </source>
</evidence>
<keyword evidence="12" id="KW-0464">Manganese</keyword>
<reference evidence="14 15" key="1">
    <citation type="journal article" date="2016" name="Sci. Rep.">
        <title>Draft genome sequencing and secretome analysis of fungal phytopathogen Ascochyta rabiei provides insight into the necrotrophic effector repertoire.</title>
        <authorList>
            <person name="Verma S."/>
            <person name="Gazara R.K."/>
            <person name="Nizam S."/>
            <person name="Parween S."/>
            <person name="Chattopadhyay D."/>
            <person name="Verma P.K."/>
        </authorList>
    </citation>
    <scope>NUCLEOTIDE SEQUENCE [LARGE SCALE GENOMIC DNA]</scope>
    <source>
        <strain evidence="14 15">ArDII</strain>
    </source>
</reference>
<dbReference type="GO" id="GO:0006488">
    <property type="term" value="P:dolichol-linked oligosaccharide biosynthetic process"/>
    <property type="evidence" value="ECO:0007669"/>
    <property type="project" value="TreeGrafter"/>
</dbReference>
<comment type="cofactor">
    <cofactor evidence="3">
        <name>Mg(2+)</name>
        <dbReference type="ChEBI" id="CHEBI:18420"/>
    </cofactor>
</comment>
<evidence type="ECO:0000256" key="2">
    <source>
        <dbReference type="ARBA" id="ARBA00001936"/>
    </source>
</evidence>
<evidence type="ECO:0000256" key="4">
    <source>
        <dbReference type="ARBA" id="ARBA00004240"/>
    </source>
</evidence>
<dbReference type="SUPFAM" id="SSF53448">
    <property type="entry name" value="Nucleotide-diphospho-sugar transferases"/>
    <property type="match status" value="1"/>
</dbReference>
<dbReference type="AlphaFoldDB" id="A0A163KKT5"/>
<evidence type="ECO:0000256" key="1">
    <source>
        <dbReference type="ARBA" id="ARBA00001913"/>
    </source>
</evidence>
<dbReference type="GO" id="GO:0006066">
    <property type="term" value="P:alcohol metabolic process"/>
    <property type="evidence" value="ECO:0007669"/>
    <property type="project" value="UniProtKB-ARBA"/>
</dbReference>
<dbReference type="UniPathway" id="UPA00378"/>
<keyword evidence="7 13" id="KW-0328">Glycosyltransferase</keyword>
<comment type="subunit">
    <text evidence="13">Component of the dolichol-phosphate mannose (DPM) synthase complex.</text>
</comment>
<dbReference type="Proteomes" id="UP000076837">
    <property type="component" value="Unassembled WGS sequence"/>
</dbReference>
<dbReference type="InterPro" id="IPR001173">
    <property type="entry name" value="Glyco_trans_2-like"/>
</dbReference>
<evidence type="ECO:0000256" key="9">
    <source>
        <dbReference type="ARBA" id="ARBA00022723"/>
    </source>
</evidence>
<evidence type="ECO:0000256" key="8">
    <source>
        <dbReference type="ARBA" id="ARBA00022679"/>
    </source>
</evidence>
<dbReference type="FunFam" id="3.90.550.10:FF:000036">
    <property type="entry name" value="Dolichol-phosphate mannosyltransferase subunit 1"/>
    <property type="match status" value="1"/>
</dbReference>
<evidence type="ECO:0000256" key="13">
    <source>
        <dbReference type="RuleBase" id="RU365083"/>
    </source>
</evidence>
<comment type="similarity">
    <text evidence="6 13">Belongs to the glycosyltransferase 2 family.</text>
</comment>
<comment type="function">
    <text evidence="13">Transfers mannose from GDP-mannose to dolichol monophosphate to form dolichol phosphate mannose (Dol-P-Man) which is the mannosyl donor in pathways leading to N-glycosylation, glycosyl phosphatidylinositol membrane anchoring, and O-mannosylation of proteins.</text>
</comment>
<dbReference type="Pfam" id="PF00535">
    <property type="entry name" value="Glycos_transf_2"/>
    <property type="match status" value="1"/>
</dbReference>
<dbReference type="InterPro" id="IPR039528">
    <property type="entry name" value="DPM1-like"/>
</dbReference>